<dbReference type="Proteomes" id="UP000735302">
    <property type="component" value="Unassembled WGS sequence"/>
</dbReference>
<evidence type="ECO:0000313" key="2">
    <source>
        <dbReference type="Proteomes" id="UP000735302"/>
    </source>
</evidence>
<keyword evidence="2" id="KW-1185">Reference proteome</keyword>
<gene>
    <name evidence="1" type="ORF">PoB_003245300</name>
</gene>
<name>A0AAV4AF85_9GAST</name>
<reference evidence="1 2" key="1">
    <citation type="journal article" date="2021" name="Elife">
        <title>Chloroplast acquisition without the gene transfer in kleptoplastic sea slugs, Plakobranchus ocellatus.</title>
        <authorList>
            <person name="Maeda T."/>
            <person name="Takahashi S."/>
            <person name="Yoshida T."/>
            <person name="Shimamura S."/>
            <person name="Takaki Y."/>
            <person name="Nagai Y."/>
            <person name="Toyoda A."/>
            <person name="Suzuki Y."/>
            <person name="Arimoto A."/>
            <person name="Ishii H."/>
            <person name="Satoh N."/>
            <person name="Nishiyama T."/>
            <person name="Hasebe M."/>
            <person name="Maruyama T."/>
            <person name="Minagawa J."/>
            <person name="Obokata J."/>
            <person name="Shigenobu S."/>
        </authorList>
    </citation>
    <scope>NUCLEOTIDE SEQUENCE [LARGE SCALE GENOMIC DNA]</scope>
</reference>
<dbReference type="AlphaFoldDB" id="A0AAV4AF85"/>
<protein>
    <submittedName>
        <fullName evidence="1">Uncharacterized protein</fullName>
    </submittedName>
</protein>
<accession>A0AAV4AF85</accession>
<sequence>MKEIKKTDGRSQNSSSALLECRAEEKKIVIAKTGFLGRGKASLPGRQCWSVSEGSSVGRCLEAPVLLGVRGQQCWSVFGGTSIARCQRAAVLVGVWGHQYCSVLGAAVLVGVRGSSVGRC</sequence>
<organism evidence="1 2">
    <name type="scientific">Plakobranchus ocellatus</name>
    <dbReference type="NCBI Taxonomy" id="259542"/>
    <lineage>
        <taxon>Eukaryota</taxon>
        <taxon>Metazoa</taxon>
        <taxon>Spiralia</taxon>
        <taxon>Lophotrochozoa</taxon>
        <taxon>Mollusca</taxon>
        <taxon>Gastropoda</taxon>
        <taxon>Heterobranchia</taxon>
        <taxon>Euthyneura</taxon>
        <taxon>Panpulmonata</taxon>
        <taxon>Sacoglossa</taxon>
        <taxon>Placobranchoidea</taxon>
        <taxon>Plakobranchidae</taxon>
        <taxon>Plakobranchus</taxon>
    </lineage>
</organism>
<evidence type="ECO:0000313" key="1">
    <source>
        <dbReference type="EMBL" id="GFO05948.1"/>
    </source>
</evidence>
<comment type="caution">
    <text evidence="1">The sequence shown here is derived from an EMBL/GenBank/DDBJ whole genome shotgun (WGS) entry which is preliminary data.</text>
</comment>
<dbReference type="EMBL" id="BLXT01003756">
    <property type="protein sequence ID" value="GFO05948.1"/>
    <property type="molecule type" value="Genomic_DNA"/>
</dbReference>
<proteinExistence type="predicted"/>